<organism evidence="8 9">
    <name type="scientific">Bosea lupini</name>
    <dbReference type="NCBI Taxonomy" id="1036779"/>
    <lineage>
        <taxon>Bacteria</taxon>
        <taxon>Pseudomonadati</taxon>
        <taxon>Pseudomonadota</taxon>
        <taxon>Alphaproteobacteria</taxon>
        <taxon>Hyphomicrobiales</taxon>
        <taxon>Boseaceae</taxon>
        <taxon>Bosea</taxon>
    </lineage>
</organism>
<dbReference type="InterPro" id="IPR050736">
    <property type="entry name" value="Sensor_HK_Regulatory"/>
</dbReference>
<evidence type="ECO:0000313" key="8">
    <source>
        <dbReference type="EMBL" id="SEL94630.1"/>
    </source>
</evidence>
<dbReference type="AlphaFoldDB" id="A0A1H7UC54"/>
<dbReference type="InterPro" id="IPR003018">
    <property type="entry name" value="GAF"/>
</dbReference>
<dbReference type="InterPro" id="IPR036890">
    <property type="entry name" value="HATPase_C_sf"/>
</dbReference>
<keyword evidence="4" id="KW-0808">Transferase</keyword>
<dbReference type="SUPFAM" id="SSF55874">
    <property type="entry name" value="ATPase domain of HSP90 chaperone/DNA topoisomerase II/histidine kinase"/>
    <property type="match status" value="1"/>
</dbReference>
<dbReference type="STRING" id="1036779.SAMN04515666_106213"/>
<dbReference type="Proteomes" id="UP000199664">
    <property type="component" value="Unassembled WGS sequence"/>
</dbReference>
<dbReference type="InterPro" id="IPR003594">
    <property type="entry name" value="HATPase_dom"/>
</dbReference>
<dbReference type="PANTHER" id="PTHR43711:SF1">
    <property type="entry name" value="HISTIDINE KINASE 1"/>
    <property type="match status" value="1"/>
</dbReference>
<dbReference type="SMART" id="SM00388">
    <property type="entry name" value="HisKA"/>
    <property type="match status" value="1"/>
</dbReference>
<comment type="catalytic activity">
    <reaction evidence="1">
        <text>ATP + protein L-histidine = ADP + protein N-phospho-L-histidine.</text>
        <dbReference type="EC" id="2.7.13.3"/>
    </reaction>
</comment>
<dbReference type="Pfam" id="PF02518">
    <property type="entry name" value="HATPase_c"/>
    <property type="match status" value="1"/>
</dbReference>
<dbReference type="EC" id="2.7.13.3" evidence="2"/>
<accession>A0A1H7UC54</accession>
<reference evidence="9" key="1">
    <citation type="submission" date="2016-10" db="EMBL/GenBank/DDBJ databases">
        <authorList>
            <person name="Varghese N."/>
            <person name="Submissions S."/>
        </authorList>
    </citation>
    <scope>NUCLEOTIDE SEQUENCE [LARGE SCALE GENOMIC DNA]</scope>
    <source>
        <strain evidence="9">LMG 26383,CCUG 61248,R- 45681</strain>
    </source>
</reference>
<dbReference type="SUPFAM" id="SSF55781">
    <property type="entry name" value="GAF domain-like"/>
    <property type="match status" value="1"/>
</dbReference>
<dbReference type="EMBL" id="FOAN01000006">
    <property type="protein sequence ID" value="SEL94630.1"/>
    <property type="molecule type" value="Genomic_DNA"/>
</dbReference>
<dbReference type="PROSITE" id="PS50109">
    <property type="entry name" value="HIS_KIN"/>
    <property type="match status" value="1"/>
</dbReference>
<sequence length="390" mass="42459">MPQDFSKDVAAIASIAAVPTILDVVCRTTGMGFAAVARVSEDRWVACGVRDEIGFGLQPGGELKIETTICHEIREHRAVVVIDNVAEDPIYRTHHTPQMYGLQSYISIPIILPDGRFFGTLCAIDPRPRSLNNPATLGMFKLFAELIAFHLDAHQQLAASQASLASEVQNSEIREQFIAVLGHDLRNPVASVAAGLNLLDRTEDIAKIRKLTGMMRHSLMRMSGLIDDVLDFARGRLGGGIQLDRGDEPELKAMLEQVVGELRSAHPDREVLSEFDLSGPIDCDGARIAQMLSNLVANGLTHGAEDRPVTVRAHRARDYFELSVANAGEPIPLVVRKELFKPFVRASAKPSQQGLGLGLSICSEIAKAHGGTLEVVSDAGETRFTFRMPL</sequence>
<dbReference type="CDD" id="cd00075">
    <property type="entry name" value="HATPase"/>
    <property type="match status" value="1"/>
</dbReference>
<feature type="domain" description="Histidine kinase" evidence="7">
    <location>
        <begin position="180"/>
        <end position="390"/>
    </location>
</feature>
<dbReference type="SUPFAM" id="SSF47384">
    <property type="entry name" value="Homodimeric domain of signal transducing histidine kinase"/>
    <property type="match status" value="1"/>
</dbReference>
<dbReference type="InterPro" id="IPR004358">
    <property type="entry name" value="Sig_transdc_His_kin-like_C"/>
</dbReference>
<evidence type="ECO:0000256" key="1">
    <source>
        <dbReference type="ARBA" id="ARBA00000085"/>
    </source>
</evidence>
<keyword evidence="9" id="KW-1185">Reference proteome</keyword>
<dbReference type="CDD" id="cd00082">
    <property type="entry name" value="HisKA"/>
    <property type="match status" value="1"/>
</dbReference>
<evidence type="ECO:0000256" key="6">
    <source>
        <dbReference type="ARBA" id="ARBA00023012"/>
    </source>
</evidence>
<keyword evidence="3" id="KW-0597">Phosphoprotein</keyword>
<dbReference type="OrthoDB" id="9795133at2"/>
<dbReference type="Pfam" id="PF01590">
    <property type="entry name" value="GAF"/>
    <property type="match status" value="1"/>
</dbReference>
<dbReference type="SMART" id="SM00065">
    <property type="entry name" value="GAF"/>
    <property type="match status" value="1"/>
</dbReference>
<dbReference type="InterPro" id="IPR003661">
    <property type="entry name" value="HisK_dim/P_dom"/>
</dbReference>
<dbReference type="PRINTS" id="PR00344">
    <property type="entry name" value="BCTRLSENSOR"/>
</dbReference>
<evidence type="ECO:0000256" key="4">
    <source>
        <dbReference type="ARBA" id="ARBA00022679"/>
    </source>
</evidence>
<evidence type="ECO:0000256" key="3">
    <source>
        <dbReference type="ARBA" id="ARBA00022553"/>
    </source>
</evidence>
<dbReference type="InterPro" id="IPR029016">
    <property type="entry name" value="GAF-like_dom_sf"/>
</dbReference>
<dbReference type="InterPro" id="IPR036097">
    <property type="entry name" value="HisK_dim/P_sf"/>
</dbReference>
<evidence type="ECO:0000256" key="5">
    <source>
        <dbReference type="ARBA" id="ARBA00022777"/>
    </source>
</evidence>
<name>A0A1H7UC54_9HYPH</name>
<proteinExistence type="predicted"/>
<dbReference type="SMART" id="SM00387">
    <property type="entry name" value="HATPase_c"/>
    <property type="match status" value="1"/>
</dbReference>
<evidence type="ECO:0000256" key="2">
    <source>
        <dbReference type="ARBA" id="ARBA00012438"/>
    </source>
</evidence>
<evidence type="ECO:0000259" key="7">
    <source>
        <dbReference type="PROSITE" id="PS50109"/>
    </source>
</evidence>
<gene>
    <name evidence="8" type="ORF">SAMN04515666_106213</name>
</gene>
<dbReference type="PANTHER" id="PTHR43711">
    <property type="entry name" value="TWO-COMPONENT HISTIDINE KINASE"/>
    <property type="match status" value="1"/>
</dbReference>
<dbReference type="Gene3D" id="1.10.287.130">
    <property type="match status" value="1"/>
</dbReference>
<dbReference type="Pfam" id="PF00512">
    <property type="entry name" value="HisKA"/>
    <property type="match status" value="1"/>
</dbReference>
<dbReference type="Gene3D" id="3.30.565.10">
    <property type="entry name" value="Histidine kinase-like ATPase, C-terminal domain"/>
    <property type="match status" value="1"/>
</dbReference>
<keyword evidence="5" id="KW-0418">Kinase</keyword>
<dbReference type="InterPro" id="IPR005467">
    <property type="entry name" value="His_kinase_dom"/>
</dbReference>
<dbReference type="GO" id="GO:0000155">
    <property type="term" value="F:phosphorelay sensor kinase activity"/>
    <property type="evidence" value="ECO:0007669"/>
    <property type="project" value="InterPro"/>
</dbReference>
<protein>
    <recommendedName>
        <fullName evidence="2">histidine kinase</fullName>
        <ecNumber evidence="2">2.7.13.3</ecNumber>
    </recommendedName>
</protein>
<keyword evidence="6" id="KW-0902">Two-component regulatory system</keyword>
<evidence type="ECO:0000313" key="9">
    <source>
        <dbReference type="Proteomes" id="UP000199664"/>
    </source>
</evidence>
<dbReference type="Gene3D" id="3.30.450.40">
    <property type="match status" value="1"/>
</dbReference>